<sequence>MDMSKFDHLPDDLKEQVIKAEKAFFISQDISEKIIDTFNVCNLRVSATADGTVSISGIVDNDNEKRDIQNFVLQLESVSSCYNGLEILSNSTMLNLTLNEKKYSVTTLAQLDRIFKYSQDIQYVEFSFSGHHETAILLLKNLTYSFAIYLKFDEDTGFTTHNSKGKDDEMQDFVLTNGQKDEYPTSQLVDNKDGLEILKYYLLTGKMYPDIEWREE</sequence>
<proteinExistence type="predicted"/>
<comment type="caution">
    <text evidence="1">The sequence shown here is derived from an EMBL/GenBank/DDBJ whole genome shotgun (WGS) entry which is preliminary data.</text>
</comment>
<reference evidence="1 2" key="1">
    <citation type="submission" date="2014-07" db="EMBL/GenBank/DDBJ databases">
        <title>Genome of Chryseobacterium luteum DSM 18605.</title>
        <authorList>
            <person name="Stropko S.J."/>
            <person name="Pipes S.E."/>
            <person name="Newman J.D."/>
        </authorList>
    </citation>
    <scope>NUCLEOTIDE SEQUENCE [LARGE SCALE GENOMIC DNA]</scope>
    <source>
        <strain evidence="1 2">DSM 18605</strain>
    </source>
</reference>
<protein>
    <recommendedName>
        <fullName evidence="3">BON domain-containing protein</fullName>
    </recommendedName>
</protein>
<evidence type="ECO:0000313" key="1">
    <source>
        <dbReference type="EMBL" id="KFF02809.1"/>
    </source>
</evidence>
<evidence type="ECO:0008006" key="3">
    <source>
        <dbReference type="Google" id="ProtNLM"/>
    </source>
</evidence>
<name>A0A085ZEE5_9FLAO</name>
<keyword evidence="2" id="KW-1185">Reference proteome</keyword>
<dbReference type="EMBL" id="JPRO01000010">
    <property type="protein sequence ID" value="KFF02809.1"/>
    <property type="molecule type" value="Genomic_DNA"/>
</dbReference>
<accession>A0A085ZEE5</accession>
<gene>
    <name evidence="1" type="ORF">IX38_12625</name>
</gene>
<dbReference type="AlphaFoldDB" id="A0A085ZEE5"/>
<organism evidence="1 2">
    <name type="scientific">Chryseobacterium luteum</name>
    <dbReference type="NCBI Taxonomy" id="421531"/>
    <lineage>
        <taxon>Bacteria</taxon>
        <taxon>Pseudomonadati</taxon>
        <taxon>Bacteroidota</taxon>
        <taxon>Flavobacteriia</taxon>
        <taxon>Flavobacteriales</taxon>
        <taxon>Weeksellaceae</taxon>
        <taxon>Chryseobacterium group</taxon>
        <taxon>Chryseobacterium</taxon>
    </lineage>
</organism>
<evidence type="ECO:0000313" key="2">
    <source>
        <dbReference type="Proteomes" id="UP000028703"/>
    </source>
</evidence>
<dbReference type="Proteomes" id="UP000028703">
    <property type="component" value="Unassembled WGS sequence"/>
</dbReference>